<feature type="region of interest" description="Disordered" evidence="1">
    <location>
        <begin position="1"/>
        <end position="48"/>
    </location>
</feature>
<gene>
    <name evidence="2" type="primary">NDAI0F03520</name>
    <name evidence="2" type="ordered locus">NDAI_0F03520</name>
</gene>
<evidence type="ECO:0000313" key="3">
    <source>
        <dbReference type="Proteomes" id="UP000000689"/>
    </source>
</evidence>
<sequence length="211" mass="24081">MKQELVKNKRRSRRQSTKDNTNENKIENTSLNTINNNNNNNNNSKKKKKTEFQFKVIPKPTKSPKKSVECGTQTLPSICVSFESIFISEETRRKSVCIGSISEGRLSKRDLKEVDEKRRFSVGDEGSRIVSTEISKEGLSSEVATADINKTVLAFEDNYDKNVLKTIQDLQEAYTEQKRHGKNNTDLPVRINETNTSWPLVPSCCKSRLHQ</sequence>
<protein>
    <submittedName>
        <fullName evidence="2">Uncharacterized protein</fullName>
    </submittedName>
</protein>
<feature type="compositionally biased region" description="Basic and acidic residues" evidence="1">
    <location>
        <begin position="16"/>
        <end position="26"/>
    </location>
</feature>
<organism evidence="2 3">
    <name type="scientific">Naumovozyma dairenensis (strain ATCC 10597 / BCRC 20456 / CBS 421 / NBRC 0211 / NRRL Y-12639)</name>
    <name type="common">Saccharomyces dairenensis</name>
    <dbReference type="NCBI Taxonomy" id="1071378"/>
    <lineage>
        <taxon>Eukaryota</taxon>
        <taxon>Fungi</taxon>
        <taxon>Dikarya</taxon>
        <taxon>Ascomycota</taxon>
        <taxon>Saccharomycotina</taxon>
        <taxon>Saccharomycetes</taxon>
        <taxon>Saccharomycetales</taxon>
        <taxon>Saccharomycetaceae</taxon>
        <taxon>Naumovozyma</taxon>
    </lineage>
</organism>
<dbReference type="KEGG" id="ndi:NDAI_0F03520"/>
<dbReference type="Proteomes" id="UP000000689">
    <property type="component" value="Chromosome 6"/>
</dbReference>
<dbReference type="AlphaFoldDB" id="G0WD09"/>
<dbReference type="EMBL" id="HE580272">
    <property type="protein sequence ID" value="CCD25670.1"/>
    <property type="molecule type" value="Genomic_DNA"/>
</dbReference>
<accession>G0WD09</accession>
<evidence type="ECO:0000256" key="1">
    <source>
        <dbReference type="SAM" id="MobiDB-lite"/>
    </source>
</evidence>
<dbReference type="HOGENOM" id="CLU_1305148_0_0_1"/>
<name>G0WD09_NAUDC</name>
<dbReference type="RefSeq" id="XP_003670913.1">
    <property type="nucleotide sequence ID" value="XM_003670865.1"/>
</dbReference>
<evidence type="ECO:0000313" key="2">
    <source>
        <dbReference type="EMBL" id="CCD25670.1"/>
    </source>
</evidence>
<keyword evidence="3" id="KW-1185">Reference proteome</keyword>
<reference evidence="2 3" key="1">
    <citation type="journal article" date="2011" name="Proc. Natl. Acad. Sci. U.S.A.">
        <title>Evolutionary erosion of yeast sex chromosomes by mating-type switching accidents.</title>
        <authorList>
            <person name="Gordon J.L."/>
            <person name="Armisen D."/>
            <person name="Proux-Wera E."/>
            <person name="Oheigeartaigh S.S."/>
            <person name="Byrne K.P."/>
            <person name="Wolfe K.H."/>
        </authorList>
    </citation>
    <scope>NUCLEOTIDE SEQUENCE [LARGE SCALE GENOMIC DNA]</scope>
    <source>
        <strain evidence="3">ATCC 10597 / BCRC 20456 / CBS 421 / NBRC 0211 / NRRL Y-12639</strain>
    </source>
</reference>
<proteinExistence type="predicted"/>
<dbReference type="GeneID" id="11497008"/>